<evidence type="ECO:0000313" key="11">
    <source>
        <dbReference type="Proteomes" id="UP001165065"/>
    </source>
</evidence>
<evidence type="ECO:0000256" key="4">
    <source>
        <dbReference type="ARBA" id="ARBA00022692"/>
    </source>
</evidence>
<comment type="caution">
    <text evidence="10">The sequence shown here is derived from an EMBL/GenBank/DDBJ whole genome shotgun (WGS) entry which is preliminary data.</text>
</comment>
<evidence type="ECO:0000313" key="10">
    <source>
        <dbReference type="EMBL" id="GMI28016.1"/>
    </source>
</evidence>
<evidence type="ECO:0000256" key="5">
    <source>
        <dbReference type="ARBA" id="ARBA00022824"/>
    </source>
</evidence>
<keyword evidence="11" id="KW-1185">Reference proteome</keyword>
<keyword evidence="7 9" id="KW-0472">Membrane</keyword>
<accession>A0A9W7FYR3</accession>
<dbReference type="GO" id="GO:0034975">
    <property type="term" value="P:protein folding in endoplasmic reticulum"/>
    <property type="evidence" value="ECO:0007669"/>
    <property type="project" value="TreeGrafter"/>
</dbReference>
<sequence length="129" mass="13514">MMAPGMDPMSGLGSNPTSPNDSTSGAGREIFNAQVAQLNSIRMSDARTFMSIVSGVSAGIGGTTGMGGAAVFGVCHVATGMGLMVLCGMDVKSYTGLSSWFSFLSQDIQKCGMSFMLFWTLFYGVVYLF</sequence>
<dbReference type="OrthoDB" id="16510at2759"/>
<evidence type="ECO:0000256" key="3">
    <source>
        <dbReference type="ARBA" id="ARBA00020827"/>
    </source>
</evidence>
<organism evidence="10 11">
    <name type="scientific">Triparma columacea</name>
    <dbReference type="NCBI Taxonomy" id="722753"/>
    <lineage>
        <taxon>Eukaryota</taxon>
        <taxon>Sar</taxon>
        <taxon>Stramenopiles</taxon>
        <taxon>Ochrophyta</taxon>
        <taxon>Bolidophyceae</taxon>
        <taxon>Parmales</taxon>
        <taxon>Triparmaceae</taxon>
        <taxon>Triparma</taxon>
    </lineage>
</organism>
<dbReference type="InterPro" id="IPR029008">
    <property type="entry name" value="EMC6-like"/>
</dbReference>
<name>A0A9W7FYR3_9STRA</name>
<keyword evidence="5" id="KW-0256">Endoplasmic reticulum</keyword>
<dbReference type="Pfam" id="PF07019">
    <property type="entry name" value="EMC6"/>
    <property type="match status" value="1"/>
</dbReference>
<evidence type="ECO:0000256" key="8">
    <source>
        <dbReference type="SAM" id="MobiDB-lite"/>
    </source>
</evidence>
<evidence type="ECO:0000256" key="7">
    <source>
        <dbReference type="ARBA" id="ARBA00023136"/>
    </source>
</evidence>
<comment type="subcellular location">
    <subcellularLocation>
        <location evidence="1">Endoplasmic reticulum membrane</location>
        <topology evidence="1">Multi-pass membrane protein</topology>
    </subcellularLocation>
</comment>
<keyword evidence="6 9" id="KW-1133">Transmembrane helix</keyword>
<feature type="region of interest" description="Disordered" evidence="8">
    <location>
        <begin position="1"/>
        <end position="26"/>
    </location>
</feature>
<feature type="transmembrane region" description="Helical" evidence="9">
    <location>
        <begin position="111"/>
        <end position="128"/>
    </location>
</feature>
<comment type="similarity">
    <text evidence="2">Belongs to the EMC6 family.</text>
</comment>
<dbReference type="GO" id="GO:0000045">
    <property type="term" value="P:autophagosome assembly"/>
    <property type="evidence" value="ECO:0007669"/>
    <property type="project" value="TreeGrafter"/>
</dbReference>
<evidence type="ECO:0000256" key="2">
    <source>
        <dbReference type="ARBA" id="ARBA00009436"/>
    </source>
</evidence>
<dbReference type="PANTHER" id="PTHR20994:SF0">
    <property type="entry name" value="ER MEMBRANE PROTEIN COMPLEX SUBUNIT 6"/>
    <property type="match status" value="1"/>
</dbReference>
<dbReference type="AlphaFoldDB" id="A0A9W7FYR3"/>
<keyword evidence="4 9" id="KW-0812">Transmembrane</keyword>
<proteinExistence type="inferred from homology"/>
<dbReference type="InterPro" id="IPR008504">
    <property type="entry name" value="Emc6"/>
</dbReference>
<gene>
    <name evidence="10" type="ORF">TrCOL_g8146</name>
</gene>
<evidence type="ECO:0000256" key="6">
    <source>
        <dbReference type="ARBA" id="ARBA00022989"/>
    </source>
</evidence>
<reference evidence="11" key="1">
    <citation type="journal article" date="2023" name="Commun. Biol.">
        <title>Genome analysis of Parmales, the sister group of diatoms, reveals the evolutionary specialization of diatoms from phago-mixotrophs to photoautotrophs.</title>
        <authorList>
            <person name="Ban H."/>
            <person name="Sato S."/>
            <person name="Yoshikawa S."/>
            <person name="Yamada K."/>
            <person name="Nakamura Y."/>
            <person name="Ichinomiya M."/>
            <person name="Sato N."/>
            <person name="Blanc-Mathieu R."/>
            <person name="Endo H."/>
            <person name="Kuwata A."/>
            <person name="Ogata H."/>
        </authorList>
    </citation>
    <scope>NUCLEOTIDE SEQUENCE [LARGE SCALE GENOMIC DNA]</scope>
</reference>
<evidence type="ECO:0000256" key="9">
    <source>
        <dbReference type="SAM" id="Phobius"/>
    </source>
</evidence>
<dbReference type="GO" id="GO:0072546">
    <property type="term" value="C:EMC complex"/>
    <property type="evidence" value="ECO:0007669"/>
    <property type="project" value="InterPro"/>
</dbReference>
<dbReference type="PANTHER" id="PTHR20994">
    <property type="entry name" value="ER MEMBRANE PROTEIN COMPLEX SUBUNIT 6"/>
    <property type="match status" value="1"/>
</dbReference>
<dbReference type="EMBL" id="BRYA01000655">
    <property type="protein sequence ID" value="GMI28016.1"/>
    <property type="molecule type" value="Genomic_DNA"/>
</dbReference>
<dbReference type="Proteomes" id="UP001165065">
    <property type="component" value="Unassembled WGS sequence"/>
</dbReference>
<feature type="compositionally biased region" description="Polar residues" evidence="8">
    <location>
        <begin position="12"/>
        <end position="25"/>
    </location>
</feature>
<protein>
    <recommendedName>
        <fullName evidence="3">ER membrane protein complex subunit 6</fullName>
    </recommendedName>
</protein>
<evidence type="ECO:0000256" key="1">
    <source>
        <dbReference type="ARBA" id="ARBA00004477"/>
    </source>
</evidence>